<dbReference type="EC" id="3.1.-.-" evidence="5"/>
<evidence type="ECO:0000256" key="2">
    <source>
        <dbReference type="ARBA" id="ARBA00022722"/>
    </source>
</evidence>
<dbReference type="Gene3D" id="3.40.50.1010">
    <property type="entry name" value="5'-nuclease"/>
    <property type="match status" value="1"/>
</dbReference>
<keyword evidence="1 5" id="KW-1277">Toxin-antitoxin system</keyword>
<evidence type="ECO:0000256" key="5">
    <source>
        <dbReference type="HAMAP-Rule" id="MF_00265"/>
    </source>
</evidence>
<comment type="caution">
    <text evidence="7">The sequence shown here is derived from an EMBL/GenBank/DDBJ whole genome shotgun (WGS) entry which is preliminary data.</text>
</comment>
<dbReference type="Proteomes" id="UP001606210">
    <property type="component" value="Unassembled WGS sequence"/>
</dbReference>
<dbReference type="InterPro" id="IPR022907">
    <property type="entry name" value="VapC_family"/>
</dbReference>
<keyword evidence="3 5" id="KW-0479">Metal-binding</keyword>
<feature type="binding site" evidence="5">
    <location>
        <position position="5"/>
    </location>
    <ligand>
        <name>Mg(2+)</name>
        <dbReference type="ChEBI" id="CHEBI:18420"/>
    </ligand>
</feature>
<comment type="similarity">
    <text evidence="5">Belongs to the PINc/VapC protein family.</text>
</comment>
<evidence type="ECO:0000259" key="6">
    <source>
        <dbReference type="Pfam" id="PF01850"/>
    </source>
</evidence>
<dbReference type="HAMAP" id="MF_00265">
    <property type="entry name" value="VapC_Nob1"/>
    <property type="match status" value="1"/>
</dbReference>
<dbReference type="PANTHER" id="PTHR39664">
    <property type="match status" value="1"/>
</dbReference>
<dbReference type="SUPFAM" id="SSF88723">
    <property type="entry name" value="PIN domain-like"/>
    <property type="match status" value="1"/>
</dbReference>
<name>A0ABW7F3Y9_9BURK</name>
<organism evidence="7 8">
    <name type="scientific">Pelomonas parva</name>
    <dbReference type="NCBI Taxonomy" id="3299032"/>
    <lineage>
        <taxon>Bacteria</taxon>
        <taxon>Pseudomonadati</taxon>
        <taxon>Pseudomonadota</taxon>
        <taxon>Betaproteobacteria</taxon>
        <taxon>Burkholderiales</taxon>
        <taxon>Sphaerotilaceae</taxon>
        <taxon>Roseateles</taxon>
    </lineage>
</organism>
<evidence type="ECO:0000256" key="4">
    <source>
        <dbReference type="ARBA" id="ARBA00022801"/>
    </source>
</evidence>
<keyword evidence="8" id="KW-1185">Reference proteome</keyword>
<dbReference type="CDD" id="cd18683">
    <property type="entry name" value="PIN_VapC-like"/>
    <property type="match status" value="1"/>
</dbReference>
<accession>A0ABW7F3Y9</accession>
<feature type="domain" description="PIN" evidence="6">
    <location>
        <begin position="4"/>
        <end position="127"/>
    </location>
</feature>
<dbReference type="EMBL" id="JBIGHV010000005">
    <property type="protein sequence ID" value="MFG6431362.1"/>
    <property type="molecule type" value="Genomic_DNA"/>
</dbReference>
<keyword evidence="4 5" id="KW-0378">Hydrolase</keyword>
<evidence type="ECO:0000256" key="1">
    <source>
        <dbReference type="ARBA" id="ARBA00022649"/>
    </source>
</evidence>
<dbReference type="PANTHER" id="PTHR39664:SF2">
    <property type="entry name" value="NUCLEIC ACID-BINDING PROTEIN, CONTAINING PIN DOMAIN-RELATED"/>
    <property type="match status" value="1"/>
</dbReference>
<dbReference type="RefSeq" id="WP_394480364.1">
    <property type="nucleotide sequence ID" value="NZ_JBIGHV010000005.1"/>
</dbReference>
<reference evidence="7 8" key="1">
    <citation type="submission" date="2024-08" db="EMBL/GenBank/DDBJ databases">
        <authorList>
            <person name="Lu H."/>
        </authorList>
    </citation>
    <scope>NUCLEOTIDE SEQUENCE [LARGE SCALE GENOMIC DNA]</scope>
    <source>
        <strain evidence="7 8">LYH14W</strain>
    </source>
</reference>
<comment type="caution">
    <text evidence="5">Lacks conserved residue(s) required for the propagation of feature annotation.</text>
</comment>
<sequence>MPALDTNILVRYLVEDDLSQLAAARRLISRCVNEGLTLFVPVTVVLELEWVLRKSFGFGKEDVLLALSHLFSAAELTIESERALEVALQLFRQGPADFAECLHIALATQAGEQPLWTFDKSAAKVDGARLLTKG</sequence>
<gene>
    <name evidence="5" type="primary">vapC</name>
    <name evidence="7" type="ORF">ACG00Y_15640</name>
</gene>
<keyword evidence="5" id="KW-0800">Toxin</keyword>
<evidence type="ECO:0000313" key="8">
    <source>
        <dbReference type="Proteomes" id="UP001606210"/>
    </source>
</evidence>
<keyword evidence="2 5" id="KW-0540">Nuclease</keyword>
<keyword evidence="5" id="KW-0460">Magnesium</keyword>
<evidence type="ECO:0000313" key="7">
    <source>
        <dbReference type="EMBL" id="MFG6431362.1"/>
    </source>
</evidence>
<evidence type="ECO:0000256" key="3">
    <source>
        <dbReference type="ARBA" id="ARBA00022723"/>
    </source>
</evidence>
<dbReference type="InterPro" id="IPR029060">
    <property type="entry name" value="PIN-like_dom_sf"/>
</dbReference>
<comment type="function">
    <text evidence="5">Toxic component of a toxin-antitoxin (TA) system. An RNase.</text>
</comment>
<comment type="cofactor">
    <cofactor evidence="5">
        <name>Mg(2+)</name>
        <dbReference type="ChEBI" id="CHEBI:18420"/>
    </cofactor>
</comment>
<dbReference type="InterPro" id="IPR002716">
    <property type="entry name" value="PIN_dom"/>
</dbReference>
<protein>
    <recommendedName>
        <fullName evidence="5">Ribonuclease VapC</fullName>
        <shortName evidence="5">RNase VapC</shortName>
        <ecNumber evidence="5">3.1.-.-</ecNumber>
    </recommendedName>
    <alternativeName>
        <fullName evidence="5">Toxin VapC</fullName>
    </alternativeName>
</protein>
<dbReference type="Pfam" id="PF01850">
    <property type="entry name" value="PIN"/>
    <property type="match status" value="1"/>
</dbReference>
<proteinExistence type="inferred from homology"/>